<feature type="compositionally biased region" description="Basic residues" evidence="3">
    <location>
        <begin position="301"/>
        <end position="311"/>
    </location>
</feature>
<evidence type="ECO:0000313" key="5">
    <source>
        <dbReference type="Proteomes" id="UP000478417"/>
    </source>
</evidence>
<reference evidence="4 5" key="1">
    <citation type="submission" date="2020-02" db="EMBL/GenBank/DDBJ databases">
        <title>Albibacoteraceae fam. nov., the first described family within the subdivision 4 Verrucomicrobia.</title>
        <authorList>
            <person name="Xi F."/>
        </authorList>
    </citation>
    <scope>NUCLEOTIDE SEQUENCE [LARGE SCALE GENOMIC DNA]</scope>
    <source>
        <strain evidence="4 5">CK1056</strain>
    </source>
</reference>
<keyword evidence="2" id="KW-0560">Oxidoreductase</keyword>
<feature type="compositionally biased region" description="Basic residues" evidence="3">
    <location>
        <begin position="411"/>
        <end position="433"/>
    </location>
</feature>
<dbReference type="EMBL" id="JAAGNX010000002">
    <property type="protein sequence ID" value="NDV62191.1"/>
    <property type="molecule type" value="Genomic_DNA"/>
</dbReference>
<dbReference type="PANTHER" id="PTHR43639">
    <property type="entry name" value="OXIDOREDUCTASE, SHORT-CHAIN DEHYDROGENASE/REDUCTASE FAMILY (AFU_ORTHOLOGUE AFUA_5G02870)"/>
    <property type="match status" value="1"/>
</dbReference>
<dbReference type="SUPFAM" id="SSF51735">
    <property type="entry name" value="NAD(P)-binding Rossmann-fold domains"/>
    <property type="match status" value="1"/>
</dbReference>
<organism evidence="4 5">
    <name type="scientific">Oceanipulchritudo coccoides</name>
    <dbReference type="NCBI Taxonomy" id="2706888"/>
    <lineage>
        <taxon>Bacteria</taxon>
        <taxon>Pseudomonadati</taxon>
        <taxon>Verrucomicrobiota</taxon>
        <taxon>Opitutia</taxon>
        <taxon>Puniceicoccales</taxon>
        <taxon>Oceanipulchritudinaceae</taxon>
        <taxon>Oceanipulchritudo</taxon>
    </lineage>
</organism>
<name>A0A6B2LZP5_9BACT</name>
<protein>
    <submittedName>
        <fullName evidence="4">SDR family NAD(P)-dependent oxidoreductase</fullName>
    </submittedName>
</protein>
<sequence>MDIAIVTGASSSLGLAISKRLIQMGFRVYGLGGDYTDCSLQNVNFKPYPCDLGDPEAVEAAAQNILNKEKGVFLLINNAKYYGKKQFFEADRGEIQRVLNINLLCPLILTRALADSLVTLQGFLIQLGSPYAETSRGGPVGAAASGGLKWMGEVLFHDLRDHGVKVCHLSPEPNRGRDPRTVARPGARVESAIDPEAVAQAVEQIIQSRFGNIVTEMVLRPLRVSEPEFDPVIRLPYPKPKPVPYTVPREMIEAEEQLENEEIDRKQNQRRKKQQTKKRAAPNEPKADKEVPKGEDEKERPKRKRARKAKSSRTATEEKKTEGKEKQGEKSPRRDKPAKREHAKKEPTEEVSQEPEQKRRRPRRKPRPPMTSVGFLNREKEKSADSADNSRQMSPDKPAEKKPHLKDEKHPAKKAPKRAVKKVAKKAVKKAATAKKAVEKSTTAKKAAPKKRAARKTAKKDAAKSV</sequence>
<comment type="similarity">
    <text evidence="1">Belongs to the short-chain dehydrogenases/reductases (SDR) family.</text>
</comment>
<dbReference type="AlphaFoldDB" id="A0A6B2LZP5"/>
<dbReference type="InterPro" id="IPR002347">
    <property type="entry name" value="SDR_fam"/>
</dbReference>
<feature type="compositionally biased region" description="Basic residues" evidence="3">
    <location>
        <begin position="358"/>
        <end position="367"/>
    </location>
</feature>
<feature type="compositionally biased region" description="Basic residues" evidence="3">
    <location>
        <begin position="447"/>
        <end position="458"/>
    </location>
</feature>
<dbReference type="InterPro" id="IPR036291">
    <property type="entry name" value="NAD(P)-bd_dom_sf"/>
</dbReference>
<feature type="compositionally biased region" description="Basic and acidic residues" evidence="3">
    <location>
        <begin position="397"/>
        <end position="410"/>
    </location>
</feature>
<dbReference type="CDD" id="cd05233">
    <property type="entry name" value="SDR_c"/>
    <property type="match status" value="1"/>
</dbReference>
<comment type="caution">
    <text evidence="4">The sequence shown here is derived from an EMBL/GenBank/DDBJ whole genome shotgun (WGS) entry which is preliminary data.</text>
</comment>
<feature type="compositionally biased region" description="Basic residues" evidence="3">
    <location>
        <begin position="268"/>
        <end position="280"/>
    </location>
</feature>
<evidence type="ECO:0000256" key="1">
    <source>
        <dbReference type="ARBA" id="ARBA00006484"/>
    </source>
</evidence>
<keyword evidence="5" id="KW-1185">Reference proteome</keyword>
<dbReference type="Pfam" id="PF00106">
    <property type="entry name" value="adh_short"/>
    <property type="match status" value="1"/>
</dbReference>
<feature type="region of interest" description="Disordered" evidence="3">
    <location>
        <begin position="259"/>
        <end position="466"/>
    </location>
</feature>
<evidence type="ECO:0000313" key="4">
    <source>
        <dbReference type="EMBL" id="NDV62191.1"/>
    </source>
</evidence>
<gene>
    <name evidence="4" type="ORF">G0Q06_07005</name>
</gene>
<dbReference type="RefSeq" id="WP_163963876.1">
    <property type="nucleotide sequence ID" value="NZ_JAAGNX010000002.1"/>
</dbReference>
<dbReference type="PANTHER" id="PTHR43639:SF1">
    <property type="entry name" value="SHORT-CHAIN DEHYDROGENASE_REDUCTASE FAMILY PROTEIN"/>
    <property type="match status" value="1"/>
</dbReference>
<proteinExistence type="inferred from homology"/>
<evidence type="ECO:0000256" key="3">
    <source>
        <dbReference type="SAM" id="MobiDB-lite"/>
    </source>
</evidence>
<feature type="compositionally biased region" description="Low complexity" evidence="3">
    <location>
        <begin position="434"/>
        <end position="446"/>
    </location>
</feature>
<dbReference type="Proteomes" id="UP000478417">
    <property type="component" value="Unassembled WGS sequence"/>
</dbReference>
<dbReference type="Gene3D" id="3.40.50.720">
    <property type="entry name" value="NAD(P)-binding Rossmann-like Domain"/>
    <property type="match status" value="1"/>
</dbReference>
<feature type="compositionally biased region" description="Basic and acidic residues" evidence="3">
    <location>
        <begin position="315"/>
        <end position="348"/>
    </location>
</feature>
<accession>A0A6B2LZP5</accession>
<dbReference type="GO" id="GO:0016491">
    <property type="term" value="F:oxidoreductase activity"/>
    <property type="evidence" value="ECO:0007669"/>
    <property type="project" value="UniProtKB-KW"/>
</dbReference>
<evidence type="ECO:0000256" key="2">
    <source>
        <dbReference type="ARBA" id="ARBA00023002"/>
    </source>
</evidence>
<feature type="compositionally biased region" description="Basic and acidic residues" evidence="3">
    <location>
        <begin position="285"/>
        <end position="300"/>
    </location>
</feature>